<protein>
    <submittedName>
        <fullName evidence="2">Class I SAM-dependent methyltransferase</fullName>
    </submittedName>
</protein>
<feature type="domain" description="Methyltransferase" evidence="1">
    <location>
        <begin position="39"/>
        <end position="136"/>
    </location>
</feature>
<organism evidence="2 3">
    <name type="scientific">Heliorestis acidaminivorans</name>
    <dbReference type="NCBI Taxonomy" id="553427"/>
    <lineage>
        <taxon>Bacteria</taxon>
        <taxon>Bacillati</taxon>
        <taxon>Bacillota</taxon>
        <taxon>Clostridia</taxon>
        <taxon>Eubacteriales</taxon>
        <taxon>Heliobacteriaceae</taxon>
        <taxon>Heliorestis</taxon>
    </lineage>
</organism>
<dbReference type="GO" id="GO:0008168">
    <property type="term" value="F:methyltransferase activity"/>
    <property type="evidence" value="ECO:0007669"/>
    <property type="project" value="UniProtKB-KW"/>
</dbReference>
<dbReference type="GO" id="GO:0032259">
    <property type="term" value="P:methylation"/>
    <property type="evidence" value="ECO:0007669"/>
    <property type="project" value="UniProtKB-KW"/>
</dbReference>
<proteinExistence type="predicted"/>
<gene>
    <name evidence="2" type="ORF">F9B85_09155</name>
</gene>
<dbReference type="Pfam" id="PF13649">
    <property type="entry name" value="Methyltransf_25"/>
    <property type="match status" value="1"/>
</dbReference>
<sequence length="248" mass="28435">MYRSFAAYYDRLMADVDYDSWINFAEQAFALAPKRPQQILDLACGTGAITKRLLDRGYDVVGVDLSPEMLALSADCNQSYLEASRLLLLAQDMRRLELPFTVDAVVSFLDSLNYLESYKELAQVFERISRVLAEGGIFVADLHTEHKLSTMVGNDVFYEVSDDMAYLWLNHYDAEQRAVEMELTFFVARENGLYERFEEFHRQQCFSQEEIEKALTEAGLDIIGIYGDLKGGSLEENSERYFVVAQKK</sequence>
<dbReference type="Proteomes" id="UP000468766">
    <property type="component" value="Unassembled WGS sequence"/>
</dbReference>
<dbReference type="CDD" id="cd02440">
    <property type="entry name" value="AdoMet_MTases"/>
    <property type="match status" value="1"/>
</dbReference>
<keyword evidence="2" id="KW-0808">Transferase</keyword>
<dbReference type="PANTHER" id="PTHR43591:SF110">
    <property type="entry name" value="RHODANESE DOMAIN-CONTAINING PROTEIN"/>
    <property type="match status" value="1"/>
</dbReference>
<accession>A0A6I0F4W5</accession>
<evidence type="ECO:0000313" key="3">
    <source>
        <dbReference type="Proteomes" id="UP000468766"/>
    </source>
</evidence>
<comment type="caution">
    <text evidence="2">The sequence shown here is derived from an EMBL/GenBank/DDBJ whole genome shotgun (WGS) entry which is preliminary data.</text>
</comment>
<dbReference type="InterPro" id="IPR029063">
    <property type="entry name" value="SAM-dependent_MTases_sf"/>
</dbReference>
<reference evidence="2 3" key="1">
    <citation type="submission" date="2019-10" db="EMBL/GenBank/DDBJ databases">
        <title>Whole-genome sequence of the extremophile Heliorestis acidaminivorans DSM 24790.</title>
        <authorList>
            <person name="Kyndt J.A."/>
            <person name="Meyer T.E."/>
        </authorList>
    </citation>
    <scope>NUCLEOTIDE SEQUENCE [LARGE SCALE GENOMIC DNA]</scope>
    <source>
        <strain evidence="2 3">DSM 24790</strain>
    </source>
</reference>
<dbReference type="Gene3D" id="3.40.50.150">
    <property type="entry name" value="Vaccinia Virus protein VP39"/>
    <property type="match status" value="1"/>
</dbReference>
<keyword evidence="3" id="KW-1185">Reference proteome</keyword>
<dbReference type="InterPro" id="IPR041698">
    <property type="entry name" value="Methyltransf_25"/>
</dbReference>
<dbReference type="Gene3D" id="2.20.25.110">
    <property type="entry name" value="S-adenosyl-L-methionine-dependent methyltransferases"/>
    <property type="match status" value="1"/>
</dbReference>
<dbReference type="EMBL" id="WBXO01000006">
    <property type="protein sequence ID" value="KAB2952317.1"/>
    <property type="molecule type" value="Genomic_DNA"/>
</dbReference>
<dbReference type="AlphaFoldDB" id="A0A6I0F4W5"/>
<name>A0A6I0F4W5_9FIRM</name>
<dbReference type="RefSeq" id="WP_151620147.1">
    <property type="nucleotide sequence ID" value="NZ_WBXO01000006.1"/>
</dbReference>
<evidence type="ECO:0000259" key="1">
    <source>
        <dbReference type="Pfam" id="PF13649"/>
    </source>
</evidence>
<dbReference type="SUPFAM" id="SSF53335">
    <property type="entry name" value="S-adenosyl-L-methionine-dependent methyltransferases"/>
    <property type="match status" value="1"/>
</dbReference>
<dbReference type="PANTHER" id="PTHR43591">
    <property type="entry name" value="METHYLTRANSFERASE"/>
    <property type="match status" value="1"/>
</dbReference>
<evidence type="ECO:0000313" key="2">
    <source>
        <dbReference type="EMBL" id="KAB2952317.1"/>
    </source>
</evidence>
<keyword evidence="2" id="KW-0489">Methyltransferase</keyword>
<dbReference type="OrthoDB" id="9811589at2"/>